<comment type="caution">
    <text evidence="7">The sequence shown here is derived from an EMBL/GenBank/DDBJ whole genome shotgun (WGS) entry which is preliminary data.</text>
</comment>
<keyword evidence="4" id="KW-1133">Transmembrane helix</keyword>
<dbReference type="STRING" id="5627.A0A1C7MT16"/>
<keyword evidence="8" id="KW-1185">Reference proteome</keyword>
<evidence type="ECO:0000256" key="3">
    <source>
        <dbReference type="SAM" id="MobiDB-lite"/>
    </source>
</evidence>
<keyword evidence="4" id="KW-0812">Transmembrane</keyword>
<proteinExistence type="predicted"/>
<dbReference type="Gene3D" id="3.40.50.12780">
    <property type="entry name" value="N-terminal domain of ligase-like"/>
    <property type="match status" value="1"/>
</dbReference>
<dbReference type="InterPro" id="IPR013120">
    <property type="entry name" value="FAR_NAD-bd"/>
</dbReference>
<keyword evidence="1" id="KW-0596">Phosphopantetheine</keyword>
<dbReference type="InterPro" id="IPR042099">
    <property type="entry name" value="ANL_N_sf"/>
</dbReference>
<protein>
    <submittedName>
        <fullName evidence="7">L-aminoadipate-semialdehyde dehydrogenase large subunit</fullName>
    </submittedName>
</protein>
<dbReference type="Pfam" id="PF00501">
    <property type="entry name" value="AMP-binding"/>
    <property type="match status" value="1"/>
</dbReference>
<evidence type="ECO:0000256" key="2">
    <source>
        <dbReference type="ARBA" id="ARBA00022553"/>
    </source>
</evidence>
<dbReference type="SUPFAM" id="SSF51735">
    <property type="entry name" value="NAD(P)-binding Rossmann-fold domains"/>
    <property type="match status" value="1"/>
</dbReference>
<evidence type="ECO:0000256" key="1">
    <source>
        <dbReference type="ARBA" id="ARBA00022450"/>
    </source>
</evidence>
<dbReference type="Pfam" id="PF23562">
    <property type="entry name" value="AMP-binding_C_3"/>
    <property type="match status" value="1"/>
</dbReference>
<keyword evidence="4" id="KW-0472">Membrane</keyword>
<dbReference type="OrthoDB" id="429813at2759"/>
<organism evidence="7 8">
    <name type="scientific">Grifola frondosa</name>
    <name type="common">Maitake</name>
    <name type="synonym">Polyporus frondosus</name>
    <dbReference type="NCBI Taxonomy" id="5627"/>
    <lineage>
        <taxon>Eukaryota</taxon>
        <taxon>Fungi</taxon>
        <taxon>Dikarya</taxon>
        <taxon>Basidiomycota</taxon>
        <taxon>Agaricomycotina</taxon>
        <taxon>Agaricomycetes</taxon>
        <taxon>Polyporales</taxon>
        <taxon>Grifolaceae</taxon>
        <taxon>Grifola</taxon>
    </lineage>
</organism>
<evidence type="ECO:0000256" key="4">
    <source>
        <dbReference type="SAM" id="Phobius"/>
    </source>
</evidence>
<feature type="transmembrane region" description="Helical" evidence="4">
    <location>
        <begin position="246"/>
        <end position="268"/>
    </location>
</feature>
<dbReference type="Gene3D" id="3.40.50.720">
    <property type="entry name" value="NAD(P)-binding Rossmann-like Domain"/>
    <property type="match status" value="1"/>
</dbReference>
<feature type="domain" description="AMP-dependent synthetase/ligase" evidence="5">
    <location>
        <begin position="34"/>
        <end position="261"/>
    </location>
</feature>
<dbReference type="PANTHER" id="PTHR43439">
    <property type="entry name" value="PHENYLACETATE-COENZYME A LIGASE"/>
    <property type="match status" value="1"/>
</dbReference>
<sequence>MPFPVPPQTQALNSKTFKPPPLDGSLTFPELYDWHYHNTPDHPIFIYADGQGAEHTILWPEAVRAVHQVGRILHKRIGPVKPGSDRQIVAILTAADTITYLTNIVGIIRAGYIVFLISPRNSPTAIAHLLSKVHVTHILGGPEDSLQDLLHASLQLIPDDPNRATPTLSLIPQFEELYLKDATFEPLPFERPQLSDRAVILHSSGSTAFPKPITWTHYHMLQSTFVPYFGERDLTGKRLACHSMPMYHGMGMSQAGLTAACAISYFVFLLSQRRGRATQLMWSICGVSPVFSMQGVSIFVLYGSTEVGIMSPIMPEKPIDDWDYFRISGSIKARFIPDGHGHFEFVIMPNPFETPCVLNTTIDGEEAYATSDLLVPHPTKPGYWKIYGRSDDQIMHNTGEKTNPGPLENILNQDPHVLSSVMFGRGRFNAGVLIDPRPAFKFDPKNAEELAAFRNKIWPTVERMNEYAPQHSRIFKEMILVASPSKPFTYTAKNTARRQAIINDYEGEIDALYDAVAETTQADIAPPSAWSKDETLAFVRTVHGCDSLQATWIRNSVLNALRVTKIDTRKISPNFVYQNPSIVNLAEFVSKVASSAGSHSVVDVATKISAMNAMLEKYSGTFSEHTGSATVPDQDTVLVTGTTGGLGTLLLVQLLQDPKVARVYALNRRSSSGISLLERQKAALENRGLDASIVESPKLVLLEVDLHSRDFGLTSGVLDEIRNSCTHIIHNAYRVDFNITLETFEPHVQALRYLIDLALSSSLASPPRLLFTSSVSVVRNVQSNAPVEETYVDAPVAIGNGYSESKWVSERLLAAAASKTRLQPVVVRVGQLSGSNSGAWNSTDWVPVLIRSSIHVGCLPDSDKEIAWIPADTAATCLIEMRNSPVPVLHLVHPKPVPWSTIFQYVANTYNIPLVSYTAWLDLLEESNKELEKGEVLTKEVANQNPALLLLDFFRAIGSVGDDAYSEAMGLARLSVAEAQRVCRGLKDENIVPLGAEDVGRWLAYWKSVGFLPSQ</sequence>
<accession>A0A1C7MT16</accession>
<gene>
    <name evidence="7" type="primary">lys2_1</name>
    <name evidence="7" type="ORF">A0H81_01551</name>
</gene>
<dbReference type="Proteomes" id="UP000092993">
    <property type="component" value="Unassembled WGS sequence"/>
</dbReference>
<dbReference type="SUPFAM" id="SSF56801">
    <property type="entry name" value="Acetyl-CoA synthetase-like"/>
    <property type="match status" value="1"/>
</dbReference>
<dbReference type="InterPro" id="IPR051414">
    <property type="entry name" value="Adenylate-forming_Reductase"/>
</dbReference>
<feature type="domain" description="Thioester reductase (TE)" evidence="6">
    <location>
        <begin position="639"/>
        <end position="875"/>
    </location>
</feature>
<dbReference type="InterPro" id="IPR000873">
    <property type="entry name" value="AMP-dep_synth/lig_dom"/>
</dbReference>
<evidence type="ECO:0000259" key="6">
    <source>
        <dbReference type="Pfam" id="PF07993"/>
    </source>
</evidence>
<feature type="transmembrane region" description="Helical" evidence="4">
    <location>
        <begin position="280"/>
        <end position="302"/>
    </location>
</feature>
<dbReference type="OMA" id="PGYWKIY"/>
<keyword evidence="2" id="KW-0597">Phosphoprotein</keyword>
<evidence type="ECO:0000313" key="7">
    <source>
        <dbReference type="EMBL" id="OBZ79958.1"/>
    </source>
</evidence>
<dbReference type="Pfam" id="PF07993">
    <property type="entry name" value="NAD_binding_4"/>
    <property type="match status" value="1"/>
</dbReference>
<reference evidence="7 8" key="1">
    <citation type="submission" date="2016-03" db="EMBL/GenBank/DDBJ databases">
        <title>Whole genome sequencing of Grifola frondosa 9006-11.</title>
        <authorList>
            <person name="Min B."/>
            <person name="Park H."/>
            <person name="Kim J.-G."/>
            <person name="Cho H."/>
            <person name="Oh Y.-L."/>
            <person name="Kong W.-S."/>
            <person name="Choi I.-G."/>
        </authorList>
    </citation>
    <scope>NUCLEOTIDE SEQUENCE [LARGE SCALE GENOMIC DNA]</scope>
    <source>
        <strain evidence="7 8">9006-11</strain>
    </source>
</reference>
<dbReference type="AlphaFoldDB" id="A0A1C7MT16"/>
<dbReference type="EMBL" id="LUGG01000001">
    <property type="protein sequence ID" value="OBZ79958.1"/>
    <property type="molecule type" value="Genomic_DNA"/>
</dbReference>
<dbReference type="PANTHER" id="PTHR43439:SF2">
    <property type="entry name" value="ENZYME, PUTATIVE (JCVI)-RELATED"/>
    <property type="match status" value="1"/>
</dbReference>
<dbReference type="InterPro" id="IPR036291">
    <property type="entry name" value="NAD(P)-bd_dom_sf"/>
</dbReference>
<feature type="region of interest" description="Disordered" evidence="3">
    <location>
        <begin position="1"/>
        <end position="20"/>
    </location>
</feature>
<name>A0A1C7MT16_GRIFR</name>
<evidence type="ECO:0000313" key="8">
    <source>
        <dbReference type="Proteomes" id="UP000092993"/>
    </source>
</evidence>
<evidence type="ECO:0000259" key="5">
    <source>
        <dbReference type="Pfam" id="PF00501"/>
    </source>
</evidence>